<sequence length="70" mass="7452">MSTEYIINDGGVNRPMTEKETTEYLALCATIPTPLSKTAQAKADTDKANARQAVLDRLGITADEAALLLG</sequence>
<organism evidence="1">
    <name type="scientific">uncultured Caudovirales phage</name>
    <dbReference type="NCBI Taxonomy" id="2100421"/>
    <lineage>
        <taxon>Viruses</taxon>
        <taxon>Duplodnaviria</taxon>
        <taxon>Heunggongvirae</taxon>
        <taxon>Uroviricota</taxon>
        <taxon>Caudoviricetes</taxon>
        <taxon>Peduoviridae</taxon>
        <taxon>Maltschvirus</taxon>
        <taxon>Maltschvirus maltsch</taxon>
    </lineage>
</organism>
<gene>
    <name evidence="1" type="ORF">UFOVP877_5</name>
</gene>
<accession>A0A6J5PEP7</accession>
<dbReference type="EMBL" id="LR796825">
    <property type="protein sequence ID" value="CAB4168366.1"/>
    <property type="molecule type" value="Genomic_DNA"/>
</dbReference>
<name>A0A6J5PEP7_9CAUD</name>
<proteinExistence type="predicted"/>
<evidence type="ECO:0000313" key="1">
    <source>
        <dbReference type="EMBL" id="CAB4168366.1"/>
    </source>
</evidence>
<reference evidence="1" key="1">
    <citation type="submission" date="2020-05" db="EMBL/GenBank/DDBJ databases">
        <authorList>
            <person name="Chiriac C."/>
            <person name="Salcher M."/>
            <person name="Ghai R."/>
            <person name="Kavagutti S V."/>
        </authorList>
    </citation>
    <scope>NUCLEOTIDE SEQUENCE</scope>
</reference>
<protein>
    <submittedName>
        <fullName evidence="1">Uncharacterized protein</fullName>
    </submittedName>
</protein>